<keyword evidence="2" id="KW-0472">Membrane</keyword>
<evidence type="ECO:0000259" key="3">
    <source>
        <dbReference type="Pfam" id="PF01841"/>
    </source>
</evidence>
<dbReference type="InterPro" id="IPR038765">
    <property type="entry name" value="Papain-like_cys_pep_sf"/>
</dbReference>
<accession>A0A3A8Q0M7</accession>
<evidence type="ECO:0000259" key="4">
    <source>
        <dbReference type="Pfam" id="PF12969"/>
    </source>
</evidence>
<reference evidence="6" key="1">
    <citation type="submission" date="2018-09" db="EMBL/GenBank/DDBJ databases">
        <authorList>
            <person name="Livingstone P.G."/>
            <person name="Whitworth D.E."/>
        </authorList>
    </citation>
    <scope>NUCLEOTIDE SEQUENCE [LARGE SCALE GENOMIC DNA]</scope>
    <source>
        <strain evidence="6">AB050A</strain>
    </source>
</reference>
<evidence type="ECO:0000256" key="2">
    <source>
        <dbReference type="SAM" id="Phobius"/>
    </source>
</evidence>
<organism evidence="5 6">
    <name type="scientific">Corallococcus aberystwythensis</name>
    <dbReference type="NCBI Taxonomy" id="2316722"/>
    <lineage>
        <taxon>Bacteria</taxon>
        <taxon>Pseudomonadati</taxon>
        <taxon>Myxococcota</taxon>
        <taxon>Myxococcia</taxon>
        <taxon>Myxococcales</taxon>
        <taxon>Cystobacterineae</taxon>
        <taxon>Myxococcaceae</taxon>
        <taxon>Corallococcus</taxon>
    </lineage>
</organism>
<dbReference type="Proteomes" id="UP000267003">
    <property type="component" value="Unassembled WGS sequence"/>
</dbReference>
<feature type="compositionally biased region" description="Basic and acidic residues" evidence="1">
    <location>
        <begin position="1"/>
        <end position="10"/>
    </location>
</feature>
<dbReference type="SUPFAM" id="SSF54001">
    <property type="entry name" value="Cysteine proteinases"/>
    <property type="match status" value="1"/>
</dbReference>
<dbReference type="InterPro" id="IPR002931">
    <property type="entry name" value="Transglutaminase-like"/>
</dbReference>
<keyword evidence="2" id="KW-1133">Transmembrane helix</keyword>
<evidence type="ECO:0000256" key="1">
    <source>
        <dbReference type="SAM" id="MobiDB-lite"/>
    </source>
</evidence>
<dbReference type="AlphaFoldDB" id="A0A3A8Q0M7"/>
<dbReference type="Pfam" id="PF01841">
    <property type="entry name" value="Transglut_core"/>
    <property type="match status" value="1"/>
</dbReference>
<gene>
    <name evidence="5" type="ORF">D7W81_23510</name>
</gene>
<comment type="caution">
    <text evidence="5">The sequence shown here is derived from an EMBL/GenBank/DDBJ whole genome shotgun (WGS) entry which is preliminary data.</text>
</comment>
<keyword evidence="2" id="KW-0812">Transmembrane</keyword>
<feature type="domain" description="DUF3857" evidence="4">
    <location>
        <begin position="109"/>
        <end position="274"/>
    </location>
</feature>
<keyword evidence="6" id="KW-1185">Reference proteome</keyword>
<evidence type="ECO:0000313" key="6">
    <source>
        <dbReference type="Proteomes" id="UP000267003"/>
    </source>
</evidence>
<protein>
    <submittedName>
        <fullName evidence="5">DUF3857 domain-containing protein</fullName>
    </submittedName>
</protein>
<dbReference type="Gene3D" id="2.60.40.3140">
    <property type="match status" value="1"/>
</dbReference>
<dbReference type="EMBL" id="RAWK01000146">
    <property type="protein sequence ID" value="RKH61648.1"/>
    <property type="molecule type" value="Genomic_DNA"/>
</dbReference>
<feature type="region of interest" description="Disordered" evidence="1">
    <location>
        <begin position="1"/>
        <end position="35"/>
    </location>
</feature>
<evidence type="ECO:0000313" key="5">
    <source>
        <dbReference type="EMBL" id="RKH61648.1"/>
    </source>
</evidence>
<feature type="transmembrane region" description="Helical" evidence="2">
    <location>
        <begin position="694"/>
        <end position="713"/>
    </location>
</feature>
<proteinExistence type="predicted"/>
<sequence length="818" mass="90491">MSVFTGEKRGGRPPCVPGGALPGASSGLHDERPSSMRRPLHSVLLLCLCLSLSAGTAHAAMPFRVGPPAAWVKPLPIPPDSGPTPAGEEETSVSRLLMEKQVRVSGHSREDYLHSARKVLAPQGIDTVTDIQLRFDPTYQKLTVHGIWRIRDGHREDLFQPSEARVIQQETELQNRLYNGTLSVVPFLRDVRVGDTVEVAYSIEGANSVFGGRFSDVVGVGQPFPVVHLAYRLLWPEGRSLYVRDFAAPGLSRSEAILGGEREILLERRHVPAVRSEDHVPGWQPVYPWIQLSEYKDWNDVARWASGLFQVPTRSKAMEQEVRRLAKEPTPEARFLAALRFVQDEVRYLGIEMGPNSHQPHPPDEVLQRRFGDCKDKSLLLVVLLKGLGIDAQPALVNTDFTQLLDGWRPTATAFNHAIVHATVAGRELWVDPTSTLERGGLDSYEPPSYGRALIVAPGTTALSVIPAPTLTEPSFFVDETYVAMDRAGTATLDVVTTRTGASANAMRRALASTALSEVSRYYFNFYAKKDAKISVAKPMTVDDDTVKNVLVLHEHYRIEDFWTSDGGRQFGAHALRNFLAEPSYSHRAFPLEVEHPVFARHRITLKAGELPPVRTEHEAVDGPAFRFEADTRANGKTLLLDYRYRSTADSVPPERIAEHVKAVRATEEQRGYYVQLASRGAGRRASPVPSGEAGAILLGVLATCLVLWFVIAQGGPLELWRKGRAWGRRRAFARKFDADHQGDSAWSAIPITGPQELLSTLGRLRCACGATSEAPQDSLRHEAVVLGERHLTLVQWQCPTCARARRAYFEDKGSRAA</sequence>
<name>A0A3A8Q0M7_9BACT</name>
<feature type="domain" description="Transglutaminase-like" evidence="3">
    <location>
        <begin position="324"/>
        <end position="424"/>
    </location>
</feature>
<dbReference type="Gene3D" id="3.10.620.30">
    <property type="match status" value="1"/>
</dbReference>
<dbReference type="Pfam" id="PF12969">
    <property type="entry name" value="DUF3857"/>
    <property type="match status" value="1"/>
</dbReference>
<dbReference type="InterPro" id="IPR024618">
    <property type="entry name" value="DUF3857"/>
</dbReference>